<reference evidence="8 9" key="1">
    <citation type="submission" date="2016-10" db="EMBL/GenBank/DDBJ databases">
        <authorList>
            <person name="de Groot N.N."/>
        </authorList>
    </citation>
    <scope>NUCLEOTIDE SEQUENCE [LARGE SCALE GENOMIC DNA]</scope>
    <source>
        <strain evidence="8 9">DSM 15695</strain>
    </source>
</reference>
<dbReference type="GO" id="GO:0005886">
    <property type="term" value="C:plasma membrane"/>
    <property type="evidence" value="ECO:0007669"/>
    <property type="project" value="UniProtKB-SubCell"/>
</dbReference>
<evidence type="ECO:0000256" key="3">
    <source>
        <dbReference type="ARBA" id="ARBA00022692"/>
    </source>
</evidence>
<evidence type="ECO:0000256" key="6">
    <source>
        <dbReference type="SAM" id="Phobius"/>
    </source>
</evidence>
<gene>
    <name evidence="8" type="ORF">SAMN04488558_101117</name>
</gene>
<dbReference type="PANTHER" id="PTHR33545">
    <property type="entry name" value="UPF0750 MEMBRANE PROTEIN YITT-RELATED"/>
    <property type="match status" value="1"/>
</dbReference>
<feature type="domain" description="DUF2179" evidence="7">
    <location>
        <begin position="232"/>
        <end position="284"/>
    </location>
</feature>
<dbReference type="Gene3D" id="3.30.70.120">
    <property type="match status" value="1"/>
</dbReference>
<keyword evidence="3 6" id="KW-0812">Transmembrane</keyword>
<dbReference type="STRING" id="89093.SAMN04488558_101117"/>
<dbReference type="Pfam" id="PF10035">
    <property type="entry name" value="DUF2179"/>
    <property type="match status" value="1"/>
</dbReference>
<feature type="transmembrane region" description="Helical" evidence="6">
    <location>
        <begin position="92"/>
        <end position="113"/>
    </location>
</feature>
<organism evidence="8 9">
    <name type="scientific">Ignavigranum ruoffiae</name>
    <dbReference type="NCBI Taxonomy" id="89093"/>
    <lineage>
        <taxon>Bacteria</taxon>
        <taxon>Bacillati</taxon>
        <taxon>Bacillota</taxon>
        <taxon>Bacilli</taxon>
        <taxon>Lactobacillales</taxon>
        <taxon>Aerococcaceae</taxon>
        <taxon>Ignavigranum</taxon>
    </lineage>
</organism>
<sequence length="307" mass="34050">MFNRYLAKSRLFNLAFHGLIVIFAALCFGIALNFFYIPGDIYSAGILGFAQLIAYVINHFTSIPWQAQTGTVNLIINIPLIILGFMKLGKRFTLLTLAVVFATSIISNMIPVIPISSNPMLNGVVGGVLCGTAVGVCVKYGMSTGGLDIVSVVLNRKTGLNVGSLSLIMNSLLLFGVGYVYEWELALYTLIAMYVNSRMVNAINNNDQRLTAFIITENIDDVVSSLYQHIHRGITVIDGRGGYKRSPRKIIMVVINRYELYDLQSAVHLSDPKAFVNIVQSQYVGGNFLNRQQQDLLRERKQTLKIK</sequence>
<feature type="transmembrane region" description="Helical" evidence="6">
    <location>
        <begin position="12"/>
        <end position="35"/>
    </location>
</feature>
<evidence type="ECO:0000313" key="8">
    <source>
        <dbReference type="EMBL" id="SEP58345.1"/>
    </source>
</evidence>
<comment type="subcellular location">
    <subcellularLocation>
        <location evidence="1">Cell membrane</location>
        <topology evidence="1">Multi-pass membrane protein</topology>
    </subcellularLocation>
</comment>
<dbReference type="PANTHER" id="PTHR33545:SF5">
    <property type="entry name" value="UPF0750 MEMBRANE PROTEIN YITT"/>
    <property type="match status" value="1"/>
</dbReference>
<dbReference type="Proteomes" id="UP000198833">
    <property type="component" value="Unassembled WGS sequence"/>
</dbReference>
<feature type="transmembrane region" description="Helical" evidence="6">
    <location>
        <begin position="162"/>
        <end position="181"/>
    </location>
</feature>
<dbReference type="PIRSF" id="PIRSF006483">
    <property type="entry name" value="Membrane_protein_YitT"/>
    <property type="match status" value="1"/>
</dbReference>
<evidence type="ECO:0000256" key="1">
    <source>
        <dbReference type="ARBA" id="ARBA00004651"/>
    </source>
</evidence>
<accession>A0A1H8Z1K7</accession>
<evidence type="ECO:0000256" key="2">
    <source>
        <dbReference type="ARBA" id="ARBA00022475"/>
    </source>
</evidence>
<dbReference type="CDD" id="cd16380">
    <property type="entry name" value="YitT_C"/>
    <property type="match status" value="1"/>
</dbReference>
<evidence type="ECO:0000313" key="9">
    <source>
        <dbReference type="Proteomes" id="UP000198833"/>
    </source>
</evidence>
<evidence type="ECO:0000259" key="7">
    <source>
        <dbReference type="Pfam" id="PF10035"/>
    </source>
</evidence>
<feature type="transmembrane region" description="Helical" evidence="6">
    <location>
        <begin position="120"/>
        <end position="142"/>
    </location>
</feature>
<dbReference type="InterPro" id="IPR019264">
    <property type="entry name" value="DUF2179"/>
</dbReference>
<feature type="transmembrane region" description="Helical" evidence="6">
    <location>
        <begin position="41"/>
        <end position="58"/>
    </location>
</feature>
<dbReference type="OrthoDB" id="2417289at2"/>
<dbReference type="EMBL" id="FOEN01000001">
    <property type="protein sequence ID" value="SEP58345.1"/>
    <property type="molecule type" value="Genomic_DNA"/>
</dbReference>
<dbReference type="InterPro" id="IPR003740">
    <property type="entry name" value="YitT"/>
</dbReference>
<evidence type="ECO:0000256" key="4">
    <source>
        <dbReference type="ARBA" id="ARBA00022989"/>
    </source>
</evidence>
<dbReference type="RefSeq" id="WP_092569707.1">
    <property type="nucleotide sequence ID" value="NZ_CALUDV010000004.1"/>
</dbReference>
<dbReference type="AlphaFoldDB" id="A0A1H8Z1K7"/>
<keyword evidence="9" id="KW-1185">Reference proteome</keyword>
<dbReference type="InterPro" id="IPR015867">
    <property type="entry name" value="N-reg_PII/ATP_PRibTrfase_C"/>
</dbReference>
<evidence type="ECO:0000256" key="5">
    <source>
        <dbReference type="ARBA" id="ARBA00023136"/>
    </source>
</evidence>
<proteinExistence type="predicted"/>
<keyword evidence="2" id="KW-1003">Cell membrane</keyword>
<protein>
    <submittedName>
        <fullName evidence="8">Uncharacterized membrane-anchored protein YitT, contains DUF161 and DUF2179 domains</fullName>
    </submittedName>
</protein>
<keyword evidence="4 6" id="KW-1133">Transmembrane helix</keyword>
<name>A0A1H8Z1K7_9LACT</name>
<dbReference type="Pfam" id="PF02588">
    <property type="entry name" value="YitT_membrane"/>
    <property type="match status" value="1"/>
</dbReference>
<dbReference type="InterPro" id="IPR051461">
    <property type="entry name" value="UPF0750_membrane"/>
</dbReference>
<keyword evidence="5 6" id="KW-0472">Membrane</keyword>
<feature type="transmembrane region" description="Helical" evidence="6">
    <location>
        <begin position="70"/>
        <end position="86"/>
    </location>
</feature>